<dbReference type="EC" id="5.2.1.8" evidence="5"/>
<evidence type="ECO:0000259" key="13">
    <source>
        <dbReference type="PROSITE" id="PS50072"/>
    </source>
</evidence>
<sequence length="369" mass="40431">MTVARSRVFFDIQIGNAKEGRIVFELYNDVVPKTAENFRCLCTGEKGTGKTGKPLSFKGSSFHRVIKGFMIQGGDFTAGNGTGGESIYGEKFEDENFEKKHTKPFLLSMANAGPGTNGSQFFVTTVPTPHLDNKHVVFGEVLEGKAIVRRIEGLTTQADKPVKDATITDCGELTGDDAESAGKKQPDSTGDPYEDFPEDQSKEFKGPEIVQIAIELKDIGNKAFKSGDLNLALDKYQKGLRYLNEYPEALPDDPPSVTKELTHLRFTLHSNSALLQIKLKAFDEAQHSASNALELDEDVVGKQDRAKASYRKALALLGLKDDEEAVKNLEKAQELAPGDASITKELTAAKKKAAEQAKKEKAAYKKFFD</sequence>
<evidence type="ECO:0000256" key="5">
    <source>
        <dbReference type="ARBA" id="ARBA00013194"/>
    </source>
</evidence>
<evidence type="ECO:0000256" key="10">
    <source>
        <dbReference type="ARBA" id="ARBA00023235"/>
    </source>
</evidence>
<evidence type="ECO:0000313" key="14">
    <source>
        <dbReference type="EMBL" id="MDI1485248.1"/>
    </source>
</evidence>
<dbReference type="SMART" id="SM00028">
    <property type="entry name" value="TPR"/>
    <property type="match status" value="3"/>
</dbReference>
<feature type="repeat" description="TPR" evidence="11">
    <location>
        <begin position="306"/>
        <end position="339"/>
    </location>
</feature>
<dbReference type="SUPFAM" id="SSF48452">
    <property type="entry name" value="TPR-like"/>
    <property type="match status" value="1"/>
</dbReference>
<protein>
    <recommendedName>
        <fullName evidence="5">peptidylprolyl isomerase</fullName>
        <ecNumber evidence="5">5.2.1.8</ecNumber>
    </recommendedName>
</protein>
<dbReference type="InterPro" id="IPR029000">
    <property type="entry name" value="Cyclophilin-like_dom_sf"/>
</dbReference>
<dbReference type="PRINTS" id="PR00153">
    <property type="entry name" value="CSAPPISMRASE"/>
</dbReference>
<evidence type="ECO:0000256" key="2">
    <source>
        <dbReference type="ARBA" id="ARBA00002388"/>
    </source>
</evidence>
<dbReference type="InterPro" id="IPR002130">
    <property type="entry name" value="Cyclophilin-type_PPIase_dom"/>
</dbReference>
<evidence type="ECO:0000256" key="1">
    <source>
        <dbReference type="ARBA" id="ARBA00000971"/>
    </source>
</evidence>
<dbReference type="InterPro" id="IPR019734">
    <property type="entry name" value="TPR_rpt"/>
</dbReference>
<evidence type="ECO:0000256" key="4">
    <source>
        <dbReference type="ARBA" id="ARBA00010898"/>
    </source>
</evidence>
<evidence type="ECO:0000256" key="6">
    <source>
        <dbReference type="ARBA" id="ARBA00022490"/>
    </source>
</evidence>
<keyword evidence="9" id="KW-0697">Rotamase</keyword>
<proteinExistence type="inferred from homology"/>
<dbReference type="GO" id="GO:0005737">
    <property type="term" value="C:cytoplasm"/>
    <property type="evidence" value="ECO:0007669"/>
    <property type="project" value="UniProtKB-SubCell"/>
</dbReference>
<evidence type="ECO:0000313" key="15">
    <source>
        <dbReference type="Proteomes" id="UP001161017"/>
    </source>
</evidence>
<accession>A0AA43QES9</accession>
<reference evidence="14" key="1">
    <citation type="journal article" date="2023" name="Genome Biol. Evol.">
        <title>First Whole Genome Sequence and Flow Cytometry Genome Size Data for the Lichen-Forming Fungus Ramalina farinacea (Ascomycota).</title>
        <authorList>
            <person name="Llewellyn T."/>
            <person name="Mian S."/>
            <person name="Hill R."/>
            <person name="Leitch I.J."/>
            <person name="Gaya E."/>
        </authorList>
    </citation>
    <scope>NUCLEOTIDE SEQUENCE</scope>
    <source>
        <strain evidence="14">LIQ254RAFAR</strain>
    </source>
</reference>
<dbReference type="PANTHER" id="PTHR11071:SF561">
    <property type="entry name" value="PEPTIDYL-PROLYL CIS-TRANS ISOMERASE D-RELATED"/>
    <property type="match status" value="1"/>
</dbReference>
<feature type="domain" description="PPIase cyclophilin-type" evidence="13">
    <location>
        <begin position="9"/>
        <end position="172"/>
    </location>
</feature>
<dbReference type="SUPFAM" id="SSF50891">
    <property type="entry name" value="Cyclophilin-like"/>
    <property type="match status" value="1"/>
</dbReference>
<dbReference type="PROSITE" id="PS50072">
    <property type="entry name" value="CSA_PPIASE_2"/>
    <property type="match status" value="1"/>
</dbReference>
<evidence type="ECO:0000256" key="12">
    <source>
        <dbReference type="SAM" id="MobiDB-lite"/>
    </source>
</evidence>
<evidence type="ECO:0000256" key="3">
    <source>
        <dbReference type="ARBA" id="ARBA00004496"/>
    </source>
</evidence>
<dbReference type="AlphaFoldDB" id="A0AA43QES9"/>
<comment type="catalytic activity">
    <reaction evidence="1">
        <text>[protein]-peptidylproline (omega=180) = [protein]-peptidylproline (omega=0)</text>
        <dbReference type="Rhea" id="RHEA:16237"/>
        <dbReference type="Rhea" id="RHEA-COMP:10747"/>
        <dbReference type="Rhea" id="RHEA-COMP:10748"/>
        <dbReference type="ChEBI" id="CHEBI:83833"/>
        <dbReference type="ChEBI" id="CHEBI:83834"/>
        <dbReference type="EC" id="5.2.1.8"/>
    </reaction>
</comment>
<evidence type="ECO:0000256" key="8">
    <source>
        <dbReference type="ARBA" id="ARBA00022803"/>
    </source>
</evidence>
<dbReference type="InterPro" id="IPR011990">
    <property type="entry name" value="TPR-like_helical_dom_sf"/>
</dbReference>
<evidence type="ECO:0000256" key="7">
    <source>
        <dbReference type="ARBA" id="ARBA00022737"/>
    </source>
</evidence>
<feature type="region of interest" description="Disordered" evidence="12">
    <location>
        <begin position="166"/>
        <end position="204"/>
    </location>
</feature>
<dbReference type="EMBL" id="JAPUFD010000001">
    <property type="protein sequence ID" value="MDI1485248.1"/>
    <property type="molecule type" value="Genomic_DNA"/>
</dbReference>
<dbReference type="FunFam" id="1.25.40.10:FF:000029">
    <property type="entry name" value="peptidyl-prolyl cis-trans isomerase D"/>
    <property type="match status" value="1"/>
</dbReference>
<keyword evidence="8 11" id="KW-0802">TPR repeat</keyword>
<dbReference type="Proteomes" id="UP001161017">
    <property type="component" value="Unassembled WGS sequence"/>
</dbReference>
<evidence type="ECO:0000256" key="11">
    <source>
        <dbReference type="PROSITE-ProRule" id="PRU00339"/>
    </source>
</evidence>
<comment type="subcellular location">
    <subcellularLocation>
        <location evidence="3">Cytoplasm</location>
    </subcellularLocation>
</comment>
<evidence type="ECO:0000256" key="9">
    <source>
        <dbReference type="ARBA" id="ARBA00023110"/>
    </source>
</evidence>
<dbReference type="CDD" id="cd01926">
    <property type="entry name" value="cyclophilin_ABH_like"/>
    <property type="match status" value="1"/>
</dbReference>
<gene>
    <name evidence="14" type="primary">CPR6</name>
    <name evidence="14" type="ORF">OHK93_000385</name>
</gene>
<dbReference type="GO" id="GO:0051082">
    <property type="term" value="F:unfolded protein binding"/>
    <property type="evidence" value="ECO:0007669"/>
    <property type="project" value="UniProtKB-ARBA"/>
</dbReference>
<dbReference type="PANTHER" id="PTHR11071">
    <property type="entry name" value="PEPTIDYL-PROLYL CIS-TRANS ISOMERASE"/>
    <property type="match status" value="1"/>
</dbReference>
<dbReference type="Gene3D" id="1.25.40.10">
    <property type="entry name" value="Tetratricopeptide repeat domain"/>
    <property type="match status" value="1"/>
</dbReference>
<dbReference type="Pfam" id="PF00160">
    <property type="entry name" value="Pro_isomerase"/>
    <property type="match status" value="1"/>
</dbReference>
<dbReference type="PROSITE" id="PS00170">
    <property type="entry name" value="CSA_PPIASE_1"/>
    <property type="match status" value="1"/>
</dbReference>
<name>A0AA43QES9_9LECA</name>
<comment type="similarity">
    <text evidence="4">Belongs to the cyclophilin-type PPIase family. PPIase D subfamily.</text>
</comment>
<dbReference type="FunFam" id="2.40.100.10:FF:000009">
    <property type="entry name" value="Peptidyl-prolyl cis-trans isomerase D"/>
    <property type="match status" value="1"/>
</dbReference>
<dbReference type="Gene3D" id="2.40.100.10">
    <property type="entry name" value="Cyclophilin-like"/>
    <property type="match status" value="1"/>
</dbReference>
<dbReference type="GO" id="GO:0003755">
    <property type="term" value="F:peptidyl-prolyl cis-trans isomerase activity"/>
    <property type="evidence" value="ECO:0007669"/>
    <property type="project" value="UniProtKB-KW"/>
</dbReference>
<comment type="caution">
    <text evidence="14">The sequence shown here is derived from an EMBL/GenBank/DDBJ whole genome shotgun (WGS) entry which is preliminary data.</text>
</comment>
<dbReference type="PROSITE" id="PS50005">
    <property type="entry name" value="TPR"/>
    <property type="match status" value="1"/>
</dbReference>
<keyword evidence="7" id="KW-0677">Repeat</keyword>
<dbReference type="GO" id="GO:0042026">
    <property type="term" value="P:protein refolding"/>
    <property type="evidence" value="ECO:0007669"/>
    <property type="project" value="UniProtKB-ARBA"/>
</dbReference>
<dbReference type="InterPro" id="IPR020892">
    <property type="entry name" value="Cyclophilin-type_PPIase_CS"/>
</dbReference>
<dbReference type="GO" id="GO:0016018">
    <property type="term" value="F:cyclosporin A binding"/>
    <property type="evidence" value="ECO:0007669"/>
    <property type="project" value="TreeGrafter"/>
</dbReference>
<keyword evidence="6" id="KW-0963">Cytoplasm</keyword>
<keyword evidence="15" id="KW-1185">Reference proteome</keyword>
<comment type="function">
    <text evidence="2">PPIases accelerate the folding of proteins. It catalyzes the cis-trans isomerization of proline imidic peptide bonds in oligopeptides.</text>
</comment>
<organism evidence="14 15">
    <name type="scientific">Ramalina farinacea</name>
    <dbReference type="NCBI Taxonomy" id="258253"/>
    <lineage>
        <taxon>Eukaryota</taxon>
        <taxon>Fungi</taxon>
        <taxon>Dikarya</taxon>
        <taxon>Ascomycota</taxon>
        <taxon>Pezizomycotina</taxon>
        <taxon>Lecanoromycetes</taxon>
        <taxon>OSLEUM clade</taxon>
        <taxon>Lecanoromycetidae</taxon>
        <taxon>Lecanorales</taxon>
        <taxon>Lecanorineae</taxon>
        <taxon>Ramalinaceae</taxon>
        <taxon>Ramalina</taxon>
    </lineage>
</organism>
<keyword evidence="10 14" id="KW-0413">Isomerase</keyword>